<evidence type="ECO:0000313" key="7">
    <source>
        <dbReference type="Proteomes" id="UP000225108"/>
    </source>
</evidence>
<dbReference type="GO" id="GO:0003677">
    <property type="term" value="F:DNA binding"/>
    <property type="evidence" value="ECO:0007669"/>
    <property type="project" value="InterPro"/>
</dbReference>
<evidence type="ECO:0000259" key="5">
    <source>
        <dbReference type="PROSITE" id="PS50901"/>
    </source>
</evidence>
<dbReference type="PANTHER" id="PTHR22683">
    <property type="entry name" value="SPORULATION PROTEIN RELATED"/>
    <property type="match status" value="1"/>
</dbReference>
<dbReference type="GO" id="GO:0005524">
    <property type="term" value="F:ATP binding"/>
    <property type="evidence" value="ECO:0007669"/>
    <property type="project" value="UniProtKB-UniRule"/>
</dbReference>
<dbReference type="EMBL" id="PEBD01000004">
    <property type="protein sequence ID" value="PHV68456.1"/>
    <property type="molecule type" value="Genomic_DNA"/>
</dbReference>
<evidence type="ECO:0000256" key="1">
    <source>
        <dbReference type="ARBA" id="ARBA00022741"/>
    </source>
</evidence>
<evidence type="ECO:0000256" key="4">
    <source>
        <dbReference type="SAM" id="MobiDB-lite"/>
    </source>
</evidence>
<dbReference type="InterPro" id="IPR002543">
    <property type="entry name" value="FtsK_dom"/>
</dbReference>
<organism evidence="6 7">
    <name type="scientific">Williamsia marianensis</name>
    <dbReference type="NCBI Taxonomy" id="85044"/>
    <lineage>
        <taxon>Bacteria</taxon>
        <taxon>Bacillati</taxon>
        <taxon>Actinomycetota</taxon>
        <taxon>Actinomycetes</taxon>
        <taxon>Mycobacteriales</taxon>
        <taxon>Nocardiaceae</taxon>
        <taxon>Williamsia</taxon>
    </lineage>
</organism>
<dbReference type="InterPro" id="IPR050206">
    <property type="entry name" value="FtsK/SpoIIIE/SftA"/>
</dbReference>
<evidence type="ECO:0000256" key="2">
    <source>
        <dbReference type="ARBA" id="ARBA00022840"/>
    </source>
</evidence>
<feature type="compositionally biased region" description="Polar residues" evidence="4">
    <location>
        <begin position="1265"/>
        <end position="1280"/>
    </location>
</feature>
<feature type="binding site" evidence="3">
    <location>
        <begin position="1433"/>
        <end position="1440"/>
    </location>
    <ligand>
        <name>ATP</name>
        <dbReference type="ChEBI" id="CHEBI:30616"/>
    </ligand>
</feature>
<accession>A0A2G3PRQ2</accession>
<dbReference type="RefSeq" id="WP_099381581.1">
    <property type="nucleotide sequence ID" value="NZ_PEBD01000004.1"/>
</dbReference>
<dbReference type="SMART" id="SM00382">
    <property type="entry name" value="AAA"/>
    <property type="match status" value="1"/>
</dbReference>
<comment type="caution">
    <text evidence="6">The sequence shown here is derived from an EMBL/GenBank/DDBJ whole genome shotgun (WGS) entry which is preliminary data.</text>
</comment>
<name>A0A2G3PRQ2_WILMA</name>
<keyword evidence="2 3" id="KW-0067">ATP-binding</keyword>
<gene>
    <name evidence="6" type="ORF">CSW57_04360</name>
</gene>
<dbReference type="Proteomes" id="UP000225108">
    <property type="component" value="Unassembled WGS sequence"/>
</dbReference>
<dbReference type="Gene3D" id="3.40.50.300">
    <property type="entry name" value="P-loop containing nucleotide triphosphate hydrolases"/>
    <property type="match status" value="1"/>
</dbReference>
<feature type="domain" description="FtsK" evidence="5">
    <location>
        <begin position="1414"/>
        <end position="1605"/>
    </location>
</feature>
<sequence>MTANVESIVGSVVALTAQRMLTQGVGGARPALRVTGFKAEETVAAVQHLLVSARPAIEGLIVKVGTRQAIEGIPGEMLLGDEETLTYWRNREVSAILLFDWDVQGDQEGLAAITRLDDYSLLNSSDSDEVKVILRDVVGSAWKAVAGTATVPSKLTSVLSEVREAIVPNDRLSLRRWVAYVLKTCELANSTDLLTPELVSRAAGEALFALGLFADHLLFDVANAARSRLTKNLNVSDLRQPSGAAIADDDLRERIESFEPPQTFLASSGLSVETTRALMRRVLQGGDEARASIDLQLWLLLFDRRPDRRGLGSHFREDLARQDSTRVEEFDDLEVEPGLNDSDQEAAERLVRAEPPEDLAALVEIVSPKLRRQVQKVAFPDAQLAPDPLRAILHGVHVLDDGEEHSVALKLEGLTQASPWTRWLFAILYGRTLLQMAELTVDSRLQFAVDGRLCNFLRPEDGGSADEFDPAEAWGPVRLCLEMNGVGARRFRWDPSSTPGLPGLGALLSGLNFDPGQKFETGFDNFFDGLLLPTEWASRRGESRPLGPFSARLSELRHRHAAAWREGIDADLLDAYVAAWEPVVNEARAILVPANSPDQDLAGVVLTDILQLSDDKLVMLGSHPLRLRWLASHLRRMTELSIIALSRGLNLNLENTELFFEWIQRISPHGTPPLVVGEDETVAIAVRESAGHEEYTPISGRASQGRDWLAAVDDAAVDELVKVSVSYVETYPHKRDGLVVLLLDRDGTTQLPTRLARRLRARVSGVRLELIVFSDRRNHHDLVQAFDSEFGEDELPEGRLFPEVQLLLQHWSTESDPDLRGFIDRVDLALAPALFGTRTTLHAKTKDSTAFIAGKYDPLLHDSSHDLRESSQNVVRAMLPSQSDPLLESWSTLCVRHDAHSAVAPQQELNTDYFEMQVRFDQRQKLFIELHRIAHWVVTLDAFVGRDQIDALEDKPDVILVRPGVGKNEAYTLIVSSGTGRRFVAKRLGRKLAEMRLVEGHTNHVAERIYDVGRNVVPGAVLRALGIGSAASEIVGLVASRFAVERWRPSSLDRPHLVVWLSFDELQDWFGRVQRTRADLGRFTFTLEDDDTMRLDILVVESKFRQIFDVGIAEQQLDRTIDLCRAAFASGDTTPDDSAFWLQELAAAIERTSGLVLPSCDLPARTIQELGTQSLMQTVMGSIFSGQIVLGEVGGVAVAIAAANESPAPPIGNLGRHSLLRINRLELKQIIECIVRREEPSARIWSLEDSGGHIGARPFELSDAASNGTSVDGAGTSQSDLRPGQKAAEENGLGASELRRRYEQLLDVLDQHKVAVEPALNDPWIEGPGFYVLRVTPQTGITADRVVNRVKEIALALRLPSELQIRTSLDRGNIVFEVPKSPDERYAASAQALWDRCPVDLGRLKVPVGVDISGEAVSIEFSSPDSPHLLVAGTTGSGKSVALETILRGLCRYPEELVRLRLVDPKGTELLDFEEDPHVDGAIGVYPEDAIEMLEAAVMEMENRYLLMRPVRARSLVDYNMTVEPEDRKPWVIIVLDEYADLTSDPTEKAAIEGLLRRLAAKARAAGIHIIAATQRPSADVISTTIRSNLPSQLALRVKTATDSRIIMDESGAEALAGQGDAFLRTARGVRRIQVAWAG</sequence>
<reference evidence="6 7" key="1">
    <citation type="submission" date="2017-10" db="EMBL/GenBank/DDBJ databases">
        <title>The draft genome sequence of Williamsia sp. BULT 1.1 isolated from the semi-arid grassland soils from South Africa.</title>
        <authorList>
            <person name="Kabwe M.H."/>
            <person name="Govender N."/>
            <person name="Mutseka Lunga P."/>
            <person name="Vikram S."/>
            <person name="Makhalanyane T.P."/>
        </authorList>
    </citation>
    <scope>NUCLEOTIDE SEQUENCE [LARGE SCALE GENOMIC DNA]</scope>
    <source>
        <strain evidence="6 7">BULT 1.1</strain>
    </source>
</reference>
<dbReference type="PANTHER" id="PTHR22683:SF1">
    <property type="entry name" value="TYPE VII SECRETION SYSTEM PROTEIN ESSC"/>
    <property type="match status" value="1"/>
</dbReference>
<proteinExistence type="predicted"/>
<dbReference type="InterPro" id="IPR003593">
    <property type="entry name" value="AAA+_ATPase"/>
</dbReference>
<protein>
    <recommendedName>
        <fullName evidence="5">FtsK domain-containing protein</fullName>
    </recommendedName>
</protein>
<evidence type="ECO:0000313" key="6">
    <source>
        <dbReference type="EMBL" id="PHV68456.1"/>
    </source>
</evidence>
<dbReference type="InterPro" id="IPR027417">
    <property type="entry name" value="P-loop_NTPase"/>
</dbReference>
<dbReference type="Pfam" id="PF01580">
    <property type="entry name" value="FtsK_SpoIIIE"/>
    <property type="match status" value="1"/>
</dbReference>
<dbReference type="PROSITE" id="PS50901">
    <property type="entry name" value="FTSK"/>
    <property type="match status" value="1"/>
</dbReference>
<evidence type="ECO:0000256" key="3">
    <source>
        <dbReference type="PROSITE-ProRule" id="PRU00289"/>
    </source>
</evidence>
<dbReference type="SUPFAM" id="SSF52540">
    <property type="entry name" value="P-loop containing nucleoside triphosphate hydrolases"/>
    <property type="match status" value="1"/>
</dbReference>
<feature type="region of interest" description="Disordered" evidence="4">
    <location>
        <begin position="1265"/>
        <end position="1293"/>
    </location>
</feature>
<keyword evidence="1 3" id="KW-0547">Nucleotide-binding</keyword>